<dbReference type="GO" id="GO:0008757">
    <property type="term" value="F:S-adenosylmethionine-dependent methyltransferase activity"/>
    <property type="evidence" value="ECO:0007669"/>
    <property type="project" value="InterPro"/>
</dbReference>
<comment type="caution">
    <text evidence="2">The sequence shown here is derived from an EMBL/GenBank/DDBJ whole genome shotgun (WGS) entry which is preliminary data.</text>
</comment>
<accession>X0WUP7</accession>
<organism evidence="2">
    <name type="scientific">marine sediment metagenome</name>
    <dbReference type="NCBI Taxonomy" id="412755"/>
    <lineage>
        <taxon>unclassified sequences</taxon>
        <taxon>metagenomes</taxon>
        <taxon>ecological metagenomes</taxon>
    </lineage>
</organism>
<evidence type="ECO:0000313" key="2">
    <source>
        <dbReference type="EMBL" id="GAG34719.1"/>
    </source>
</evidence>
<dbReference type="Gene3D" id="3.40.50.150">
    <property type="entry name" value="Vaccinia Virus protein VP39"/>
    <property type="match status" value="1"/>
</dbReference>
<name>X0WUP7_9ZZZZ</name>
<feature type="non-terminal residue" evidence="2">
    <location>
        <position position="1"/>
    </location>
</feature>
<dbReference type="EMBL" id="BARS01044299">
    <property type="protein sequence ID" value="GAG34719.1"/>
    <property type="molecule type" value="Genomic_DNA"/>
</dbReference>
<dbReference type="SUPFAM" id="SSF53335">
    <property type="entry name" value="S-adenosyl-L-methionine-dependent methyltransferases"/>
    <property type="match status" value="1"/>
</dbReference>
<dbReference type="AlphaFoldDB" id="X0WUP7"/>
<gene>
    <name evidence="2" type="ORF">S01H1_66958</name>
</gene>
<dbReference type="InterPro" id="IPR029063">
    <property type="entry name" value="SAM-dependent_MTases_sf"/>
</dbReference>
<proteinExistence type="predicted"/>
<dbReference type="InterPro" id="IPR013216">
    <property type="entry name" value="Methyltransf_11"/>
</dbReference>
<sequence length="158" mass="19007">PFDNNFFDMAFSTEVIEHLKDPQAFLKELRRVTKNDGKIVLTIPNGSAFFPFYYIAPYVPIRRFKEIFLPYEHPLITDQPIDTCYYYNEILEIIKKSGLSIIKIIGWRYFRYCFAFPVIRIIYPKIYPAIEKIMPFIKGERFAYNLMFLCKERRFVDI</sequence>
<protein>
    <recommendedName>
        <fullName evidence="1">Methyltransferase type 11 domain-containing protein</fullName>
    </recommendedName>
</protein>
<reference evidence="2" key="1">
    <citation type="journal article" date="2014" name="Front. Microbiol.">
        <title>High frequency of phylogenetically diverse reductive dehalogenase-homologous genes in deep subseafloor sedimentary metagenomes.</title>
        <authorList>
            <person name="Kawai M."/>
            <person name="Futagami T."/>
            <person name="Toyoda A."/>
            <person name="Takaki Y."/>
            <person name="Nishi S."/>
            <person name="Hori S."/>
            <person name="Arai W."/>
            <person name="Tsubouchi T."/>
            <person name="Morono Y."/>
            <person name="Uchiyama I."/>
            <person name="Ito T."/>
            <person name="Fujiyama A."/>
            <person name="Inagaki F."/>
            <person name="Takami H."/>
        </authorList>
    </citation>
    <scope>NUCLEOTIDE SEQUENCE</scope>
    <source>
        <strain evidence="2">Expedition CK06-06</strain>
    </source>
</reference>
<dbReference type="Pfam" id="PF08241">
    <property type="entry name" value="Methyltransf_11"/>
    <property type="match status" value="1"/>
</dbReference>
<feature type="domain" description="Methyltransferase type 11" evidence="1">
    <location>
        <begin position="1"/>
        <end position="41"/>
    </location>
</feature>
<evidence type="ECO:0000259" key="1">
    <source>
        <dbReference type="Pfam" id="PF08241"/>
    </source>
</evidence>